<name>A0ACB7P0B0_9PEZI</name>
<keyword evidence="2" id="KW-1185">Reference proteome</keyword>
<evidence type="ECO:0000313" key="2">
    <source>
        <dbReference type="Proteomes" id="UP000724584"/>
    </source>
</evidence>
<dbReference type="EMBL" id="JAGIZQ010000006">
    <property type="protein sequence ID" value="KAH6623293.1"/>
    <property type="molecule type" value="Genomic_DNA"/>
</dbReference>
<proteinExistence type="predicted"/>
<gene>
    <name evidence="1" type="ORF">F5144DRAFT_496307</name>
</gene>
<organism evidence="1 2">
    <name type="scientific">Chaetomium tenue</name>
    <dbReference type="NCBI Taxonomy" id="1854479"/>
    <lineage>
        <taxon>Eukaryota</taxon>
        <taxon>Fungi</taxon>
        <taxon>Dikarya</taxon>
        <taxon>Ascomycota</taxon>
        <taxon>Pezizomycotina</taxon>
        <taxon>Sordariomycetes</taxon>
        <taxon>Sordariomycetidae</taxon>
        <taxon>Sordariales</taxon>
        <taxon>Chaetomiaceae</taxon>
        <taxon>Chaetomium</taxon>
    </lineage>
</organism>
<sequence>MPHHTPPSTCLSNRPHDNRVSDAAVHFNGCLPTSRLGRFYESLTPESQQRIVRINEKIASLRDRLETTERDSTAGARLRDCKRAMAQWRAATGRSSPPHTATSKPGPASRSQTPGTPAFGGANHPVDIHTKASVMSFKNGQPCDVPGLAKSFPHQKISMADLLCEDETRNPIMKPVQDGVVRYFHLPANNMAWVEEVIARYYHEKRPEAGGLFHEYGSRGPESKTERVLQPGYWRGQQNFDADSEVHARHMRPFCSGISVDSVSSEPSPRNMVLFMPYLHWETDRGRVRSAEITKEAGKHNLSSIADVIKEAKHQLSHTQTGDTVAPPAWAPQPSPPAFGSADKRMALGQALRAAAALLEAMDSHMEEQLTMRYLYAEPPMHPRRTLDQAYYGALRSTGTRDRDQVVYRGTTPQPHDCIGMDACPQCNEDIRKTPRLLMVDQLWLWVLDEKTVITSFPRRWSRNRPDPSAIHKSLRMRLRNARHGEISSAYDLALIIVDETSRVFFDRTKTNTKQPNLVELFNAAIRDLTYKQTAAFDQFLIYTHLASRDYKRQRHVSTDNSSQNHLLNINPEGELLKEVKDIMDEIYIMMRIKEQQQSVMESFVKHIRRVLIPLARSHRPTAPAGLAPWDVTRGPTLEPNSPYADDVAHFREEDQRQNAKRTLTKADMLLQDVDERIAELRALLQNARNTSVALKDLLTLKQQQAGVIEAREAVKQAQLTLKQGQSIMIFTIVTIIFLPLSFCASLFGMSATEFSTDAILPLATELRLMFPISAGIILASFLFAFSSGVVANSGVVLVRSAVSFVWNTAVTWVMVKTGLYVVGREMLVKANRLREREGTVTGAMKAEVLRREKNMERMRAAGHVRALARQRGGAGGAARGGRMSGDGEGGEPMISPFGERIPGSPSPFLGGLGEGVVDVELGERVSRKPDSQVHLVSGR</sequence>
<protein>
    <submittedName>
        <fullName evidence="1">Uncharacterized protein</fullName>
    </submittedName>
</protein>
<dbReference type="Proteomes" id="UP000724584">
    <property type="component" value="Unassembled WGS sequence"/>
</dbReference>
<reference evidence="1 2" key="1">
    <citation type="journal article" date="2021" name="Nat. Commun.">
        <title>Genetic determinants of endophytism in the Arabidopsis root mycobiome.</title>
        <authorList>
            <person name="Mesny F."/>
            <person name="Miyauchi S."/>
            <person name="Thiergart T."/>
            <person name="Pickel B."/>
            <person name="Atanasova L."/>
            <person name="Karlsson M."/>
            <person name="Huettel B."/>
            <person name="Barry K.W."/>
            <person name="Haridas S."/>
            <person name="Chen C."/>
            <person name="Bauer D."/>
            <person name="Andreopoulos W."/>
            <person name="Pangilinan J."/>
            <person name="LaButti K."/>
            <person name="Riley R."/>
            <person name="Lipzen A."/>
            <person name="Clum A."/>
            <person name="Drula E."/>
            <person name="Henrissat B."/>
            <person name="Kohler A."/>
            <person name="Grigoriev I.V."/>
            <person name="Martin F.M."/>
            <person name="Hacquard S."/>
        </authorList>
    </citation>
    <scope>NUCLEOTIDE SEQUENCE [LARGE SCALE GENOMIC DNA]</scope>
    <source>
        <strain evidence="1 2">MPI-SDFR-AT-0079</strain>
    </source>
</reference>
<evidence type="ECO:0000313" key="1">
    <source>
        <dbReference type="EMBL" id="KAH6623293.1"/>
    </source>
</evidence>
<comment type="caution">
    <text evidence="1">The sequence shown here is derived from an EMBL/GenBank/DDBJ whole genome shotgun (WGS) entry which is preliminary data.</text>
</comment>
<accession>A0ACB7P0B0</accession>